<reference evidence="7 8" key="1">
    <citation type="submission" date="2012-02" db="EMBL/GenBank/DDBJ databases">
        <title>Whole genome shotgun sequence of Gordonia sputi NBRC 100414.</title>
        <authorList>
            <person name="Yoshida I."/>
            <person name="Hosoyama A."/>
            <person name="Tsuchikane K."/>
            <person name="Katsumata H."/>
            <person name="Yamazaki S."/>
            <person name="Fujita N."/>
        </authorList>
    </citation>
    <scope>NUCLEOTIDE SEQUENCE [LARGE SCALE GENOMIC DNA]</scope>
    <source>
        <strain evidence="7 8">NBRC 100414</strain>
    </source>
</reference>
<keyword evidence="8" id="KW-1185">Reference proteome</keyword>
<evidence type="ECO:0000313" key="8">
    <source>
        <dbReference type="Proteomes" id="UP000005845"/>
    </source>
</evidence>
<dbReference type="GO" id="GO:0016491">
    <property type="term" value="F:oxidoreductase activity"/>
    <property type="evidence" value="ECO:0007669"/>
    <property type="project" value="UniProtKB-KW"/>
</dbReference>
<dbReference type="AlphaFoldDB" id="H5TXK6"/>
<evidence type="ECO:0000256" key="2">
    <source>
        <dbReference type="ARBA" id="ARBA00008000"/>
    </source>
</evidence>
<dbReference type="PROSITE" id="PS51387">
    <property type="entry name" value="FAD_PCMH"/>
    <property type="match status" value="1"/>
</dbReference>
<keyword evidence="3" id="KW-0285">Flavoprotein</keyword>
<gene>
    <name evidence="7" type="ORF">GOSPT_034_00820</name>
</gene>
<dbReference type="InterPro" id="IPR016169">
    <property type="entry name" value="FAD-bd_PCMH_sub2"/>
</dbReference>
<accession>H5TXK6</accession>
<name>H5TXK6_9ACTN</name>
<dbReference type="Gene3D" id="1.10.45.10">
    <property type="entry name" value="Vanillyl-alcohol Oxidase, Chain A, domain 4"/>
    <property type="match status" value="1"/>
</dbReference>
<evidence type="ECO:0000256" key="3">
    <source>
        <dbReference type="ARBA" id="ARBA00022630"/>
    </source>
</evidence>
<dbReference type="Gene3D" id="3.30.70.2740">
    <property type="match status" value="1"/>
</dbReference>
<dbReference type="InterPro" id="IPR051264">
    <property type="entry name" value="FAD-oxidored/transferase_4"/>
</dbReference>
<comment type="caution">
    <text evidence="7">The sequence shown here is derived from an EMBL/GenBank/DDBJ whole genome shotgun (WGS) entry which is preliminary data.</text>
</comment>
<dbReference type="InterPro" id="IPR016171">
    <property type="entry name" value="Vanillyl_alc_oxidase_C-sub2"/>
</dbReference>
<keyword evidence="5" id="KW-0560">Oxidoreductase</keyword>
<dbReference type="Pfam" id="PF01565">
    <property type="entry name" value="FAD_binding_4"/>
    <property type="match status" value="1"/>
</dbReference>
<dbReference type="Gene3D" id="3.30.465.10">
    <property type="match status" value="1"/>
</dbReference>
<dbReference type="EMBL" id="BAFC01000034">
    <property type="protein sequence ID" value="GAB38214.1"/>
    <property type="molecule type" value="Genomic_DNA"/>
</dbReference>
<proteinExistence type="inferred from homology"/>
<dbReference type="SUPFAM" id="SSF55103">
    <property type="entry name" value="FAD-linked oxidases, C-terminal domain"/>
    <property type="match status" value="1"/>
</dbReference>
<dbReference type="Gene3D" id="3.30.70.2190">
    <property type="match status" value="1"/>
</dbReference>
<dbReference type="GO" id="GO:0022904">
    <property type="term" value="P:respiratory electron transport chain"/>
    <property type="evidence" value="ECO:0007669"/>
    <property type="project" value="TreeGrafter"/>
</dbReference>
<sequence length="464" mass="47980">MVTPGLGDPVSGRLNALGRLGDIVGSSHVLTDADAMAGYLTDWTGRWTGSAVAVVRPRTTEEVAAVVGLCADEGIAICPQGGNTGLVGGSIPPADTSTPAIVLSTARMTDIDEIDTVGRSVGVQAGVTLAALDARASSVGLRFGVDLASRESATLGGMVATNAGGTRMIRHGNTRSQLLGIEAVRADGQILRRWRSLVKDNVGYDIPGLLAGSEGTLAVITRVLVRLVPTTGATVVFVAAIDDVSVALALIDAVSDAGLTTEAAEIMTQAGVDLVHEHGVRRPVSNPAQFYVLLEVSGPHDAEDVVLQVLDDPAGVVDAVVEPGPARDLWLVRESHTESIARSTTTPVVKLDVSVPLRELPVAFDELAAIADDDCWPILFGHVGDGNIHVNLLDVAEESVESLSDKVFRIVSAHGGSISAEHGIGRAKVAWTGLGRSAVDLDTMRAIKAALDPSGLLNPGVLFG</sequence>
<comment type="cofactor">
    <cofactor evidence="1">
        <name>FAD</name>
        <dbReference type="ChEBI" id="CHEBI:57692"/>
    </cofactor>
</comment>
<keyword evidence="4" id="KW-0274">FAD</keyword>
<evidence type="ECO:0000256" key="4">
    <source>
        <dbReference type="ARBA" id="ARBA00022827"/>
    </source>
</evidence>
<evidence type="ECO:0000256" key="5">
    <source>
        <dbReference type="ARBA" id="ARBA00023002"/>
    </source>
</evidence>
<protein>
    <submittedName>
        <fullName evidence="7">Putative FAD-linked oxidase</fullName>
    </submittedName>
</protein>
<dbReference type="PANTHER" id="PTHR43716:SF1">
    <property type="entry name" value="D-2-HYDROXYGLUTARATE DEHYDROGENASE, MITOCHONDRIAL"/>
    <property type="match status" value="1"/>
</dbReference>
<dbReference type="eggNOG" id="COG0277">
    <property type="taxonomic scope" value="Bacteria"/>
</dbReference>
<dbReference type="InterPro" id="IPR016164">
    <property type="entry name" value="FAD-linked_Oxase-like_C"/>
</dbReference>
<feature type="domain" description="FAD-binding PCMH-type" evidence="6">
    <location>
        <begin position="47"/>
        <end position="230"/>
    </location>
</feature>
<organism evidence="7 8">
    <name type="scientific">Gordonia sputi NBRC 100414</name>
    <dbReference type="NCBI Taxonomy" id="1089453"/>
    <lineage>
        <taxon>Bacteria</taxon>
        <taxon>Bacillati</taxon>
        <taxon>Actinomycetota</taxon>
        <taxon>Actinomycetes</taxon>
        <taxon>Mycobacteriales</taxon>
        <taxon>Gordoniaceae</taxon>
        <taxon>Gordonia</taxon>
    </lineage>
</organism>
<dbReference type="InterPro" id="IPR016166">
    <property type="entry name" value="FAD-bd_PCMH"/>
</dbReference>
<dbReference type="Pfam" id="PF02913">
    <property type="entry name" value="FAD-oxidase_C"/>
    <property type="match status" value="1"/>
</dbReference>
<dbReference type="InterPro" id="IPR004113">
    <property type="entry name" value="FAD-bd_oxidored_4_C"/>
</dbReference>
<dbReference type="InterPro" id="IPR036318">
    <property type="entry name" value="FAD-bd_PCMH-like_sf"/>
</dbReference>
<evidence type="ECO:0000259" key="6">
    <source>
        <dbReference type="PROSITE" id="PS51387"/>
    </source>
</evidence>
<dbReference type="SUPFAM" id="SSF56176">
    <property type="entry name" value="FAD-binding/transporter-associated domain-like"/>
    <property type="match status" value="1"/>
</dbReference>
<dbReference type="InterPro" id="IPR016167">
    <property type="entry name" value="FAD-bd_PCMH_sub1"/>
</dbReference>
<dbReference type="Gene3D" id="3.30.43.10">
    <property type="entry name" value="Uridine Diphospho-n-acetylenolpyruvylglucosamine Reductase, domain 2"/>
    <property type="match status" value="1"/>
</dbReference>
<dbReference type="GO" id="GO:0071949">
    <property type="term" value="F:FAD binding"/>
    <property type="evidence" value="ECO:0007669"/>
    <property type="project" value="InterPro"/>
</dbReference>
<dbReference type="FunFam" id="1.10.45.10:FF:000001">
    <property type="entry name" value="D-lactate dehydrogenase mitochondrial"/>
    <property type="match status" value="1"/>
</dbReference>
<comment type="similarity">
    <text evidence="2">Belongs to the FAD-binding oxidoreductase/transferase type 4 family.</text>
</comment>
<evidence type="ECO:0000313" key="7">
    <source>
        <dbReference type="EMBL" id="GAB38214.1"/>
    </source>
</evidence>
<dbReference type="PANTHER" id="PTHR43716">
    <property type="entry name" value="D-2-HYDROXYGLUTARATE DEHYDROGENASE, MITOCHONDRIAL"/>
    <property type="match status" value="1"/>
</dbReference>
<dbReference type="Proteomes" id="UP000005845">
    <property type="component" value="Unassembled WGS sequence"/>
</dbReference>
<evidence type="ECO:0000256" key="1">
    <source>
        <dbReference type="ARBA" id="ARBA00001974"/>
    </source>
</evidence>
<dbReference type="InterPro" id="IPR006094">
    <property type="entry name" value="Oxid_FAD_bind_N"/>
</dbReference>